<reference evidence="3" key="1">
    <citation type="submission" date="2015-01" db="EMBL/GenBank/DDBJ databases">
        <title>Flavisolibacter sp./LCS9/ whole genome sequencing.</title>
        <authorList>
            <person name="Kim M.K."/>
            <person name="Srinivasan S."/>
            <person name="Lee J.-J."/>
        </authorList>
    </citation>
    <scope>NUCLEOTIDE SEQUENCE [LARGE SCALE GENOMIC DNA]</scope>
    <source>
        <strain evidence="3">LCS9</strain>
    </source>
</reference>
<gene>
    <name evidence="2" type="ORF">SY85_11325</name>
</gene>
<evidence type="ECO:0000313" key="3">
    <source>
        <dbReference type="Proteomes" id="UP000077177"/>
    </source>
</evidence>
<reference evidence="2 3" key="2">
    <citation type="journal article" date="2016" name="Int. J. Syst. Evol. Microbiol.">
        <title>Flavisolibacter tropicus sp. nov., isolated from tropical soil.</title>
        <authorList>
            <person name="Lee J.J."/>
            <person name="Kang M.S."/>
            <person name="Kim G.S."/>
            <person name="Lee C.S."/>
            <person name="Lim S."/>
            <person name="Lee J."/>
            <person name="Roh S.H."/>
            <person name="Kang H."/>
            <person name="Ha J.M."/>
            <person name="Bae S."/>
            <person name="Jung H.Y."/>
            <person name="Kim M.K."/>
        </authorList>
    </citation>
    <scope>NUCLEOTIDE SEQUENCE [LARGE SCALE GENOMIC DNA]</scope>
    <source>
        <strain evidence="2 3">LCS9</strain>
    </source>
</reference>
<feature type="transmembrane region" description="Helical" evidence="1">
    <location>
        <begin position="47"/>
        <end position="68"/>
    </location>
</feature>
<proteinExistence type="predicted"/>
<keyword evidence="1" id="KW-0812">Transmembrane</keyword>
<accession>A0A172TVJ8</accession>
<evidence type="ECO:0000256" key="1">
    <source>
        <dbReference type="SAM" id="Phobius"/>
    </source>
</evidence>
<dbReference type="RefSeq" id="WP_066404559.1">
    <property type="nucleotide sequence ID" value="NZ_CP011390.1"/>
</dbReference>
<keyword evidence="1" id="KW-0472">Membrane</keyword>
<protein>
    <submittedName>
        <fullName evidence="2">Uncharacterized protein</fullName>
    </submittedName>
</protein>
<evidence type="ECO:0000313" key="2">
    <source>
        <dbReference type="EMBL" id="ANE51006.1"/>
    </source>
</evidence>
<sequence>MRRPIPPIFKDLLWLGISFLLSVLLLKIVLNYNLFSGVAIAMEGSHITYPALLYFVPVFLLLSFVVFFIRQTTLRFSRKWTNGILVLTGAFFIITVALLNDFLGQFNTGTSGWTSYPPLSGLPEEETITARDTTLTNLIFIGKVLQIIVGVALLFITYKWGRQRSSR</sequence>
<organism evidence="2 3">
    <name type="scientific">Flavisolibacter tropicus</name>
    <dbReference type="NCBI Taxonomy" id="1492898"/>
    <lineage>
        <taxon>Bacteria</taxon>
        <taxon>Pseudomonadati</taxon>
        <taxon>Bacteroidota</taxon>
        <taxon>Chitinophagia</taxon>
        <taxon>Chitinophagales</taxon>
        <taxon>Chitinophagaceae</taxon>
        <taxon>Flavisolibacter</taxon>
    </lineage>
</organism>
<dbReference type="AlphaFoldDB" id="A0A172TVJ8"/>
<feature type="transmembrane region" description="Helical" evidence="1">
    <location>
        <begin position="12"/>
        <end position="35"/>
    </location>
</feature>
<name>A0A172TVJ8_9BACT</name>
<feature type="transmembrane region" description="Helical" evidence="1">
    <location>
        <begin position="80"/>
        <end position="99"/>
    </location>
</feature>
<dbReference type="Proteomes" id="UP000077177">
    <property type="component" value="Chromosome"/>
</dbReference>
<dbReference type="KEGG" id="fla:SY85_11325"/>
<dbReference type="EMBL" id="CP011390">
    <property type="protein sequence ID" value="ANE51006.1"/>
    <property type="molecule type" value="Genomic_DNA"/>
</dbReference>
<keyword evidence="1" id="KW-1133">Transmembrane helix</keyword>
<feature type="transmembrane region" description="Helical" evidence="1">
    <location>
        <begin position="138"/>
        <end position="158"/>
    </location>
</feature>
<keyword evidence="3" id="KW-1185">Reference proteome</keyword>